<comment type="caution">
    <text evidence="1">The sequence shown here is derived from an EMBL/GenBank/DDBJ whole genome shotgun (WGS) entry which is preliminary data.</text>
</comment>
<evidence type="ECO:0000313" key="1">
    <source>
        <dbReference type="EMBL" id="CAF9908421.1"/>
    </source>
</evidence>
<keyword evidence="2" id="KW-1185">Reference proteome</keyword>
<dbReference type="Proteomes" id="UP000664169">
    <property type="component" value="Unassembled WGS sequence"/>
</dbReference>
<sequence length="257" mass="28939">MTAQHVLTDTTSIASLRAATWADIDEIITVAFDAFSPGAAFKYTNPGYEQYKDYAKYCKKEDVKKFFREGVPDGVFINVITVPRADACVYDVCRDEKVVAFAGWKLVTKGDSDDIRSFWGFVPPSSASDSVGTHKGIDKLEYNCSLRLDENITRSDGHQRQLEDAKEKYIDSQFDNQLWLEVLVTHPTWDGHNFGAINLQWGQNLAKKKGLPITLIATPAGYPLYRSVGFEDIQNVTLELLDGEGKLWYEAMKYEPA</sequence>
<dbReference type="EMBL" id="CAJPDQ010000004">
    <property type="protein sequence ID" value="CAF9908421.1"/>
    <property type="molecule type" value="Genomic_DNA"/>
</dbReference>
<dbReference type="PANTHER" id="PTHR42791:SF2">
    <property type="entry name" value="N-ACETYLTRANSFERASE DOMAIN-CONTAINING PROTEIN"/>
    <property type="match status" value="1"/>
</dbReference>
<protein>
    <recommendedName>
        <fullName evidence="3">N-acetyltransferase domain-containing protein</fullName>
    </recommendedName>
</protein>
<dbReference type="OrthoDB" id="4738875at2759"/>
<organism evidence="1 2">
    <name type="scientific">Gomphillus americanus</name>
    <dbReference type="NCBI Taxonomy" id="1940652"/>
    <lineage>
        <taxon>Eukaryota</taxon>
        <taxon>Fungi</taxon>
        <taxon>Dikarya</taxon>
        <taxon>Ascomycota</taxon>
        <taxon>Pezizomycotina</taxon>
        <taxon>Lecanoromycetes</taxon>
        <taxon>OSLEUM clade</taxon>
        <taxon>Ostropomycetidae</taxon>
        <taxon>Ostropales</taxon>
        <taxon>Graphidaceae</taxon>
        <taxon>Gomphilloideae</taxon>
        <taxon>Gomphillus</taxon>
    </lineage>
</organism>
<dbReference type="InterPro" id="IPR016181">
    <property type="entry name" value="Acyl_CoA_acyltransferase"/>
</dbReference>
<gene>
    <name evidence="1" type="ORF">GOMPHAMPRED_006158</name>
</gene>
<dbReference type="PANTHER" id="PTHR42791">
    <property type="entry name" value="GNAT FAMILY ACETYLTRANSFERASE"/>
    <property type="match status" value="1"/>
</dbReference>
<dbReference type="InterPro" id="IPR052523">
    <property type="entry name" value="Trichothecene_AcTrans"/>
</dbReference>
<proteinExistence type="predicted"/>
<evidence type="ECO:0008006" key="3">
    <source>
        <dbReference type="Google" id="ProtNLM"/>
    </source>
</evidence>
<reference evidence="1" key="1">
    <citation type="submission" date="2021-03" db="EMBL/GenBank/DDBJ databases">
        <authorList>
            <person name="Tagirdzhanova G."/>
        </authorList>
    </citation>
    <scope>NUCLEOTIDE SEQUENCE</scope>
</reference>
<name>A0A8H3ET36_9LECA</name>
<evidence type="ECO:0000313" key="2">
    <source>
        <dbReference type="Proteomes" id="UP000664169"/>
    </source>
</evidence>
<accession>A0A8H3ET36</accession>
<dbReference type="SUPFAM" id="SSF55729">
    <property type="entry name" value="Acyl-CoA N-acyltransferases (Nat)"/>
    <property type="match status" value="1"/>
</dbReference>
<dbReference type="Gene3D" id="3.40.630.30">
    <property type="match status" value="1"/>
</dbReference>
<dbReference type="AlphaFoldDB" id="A0A8H3ET36"/>